<protein>
    <submittedName>
        <fullName evidence="3">RxLR-like protein</fullName>
    </submittedName>
</protein>
<accession>A0A0P1B6I4</accession>
<dbReference type="RefSeq" id="XP_024586226.1">
    <property type="nucleotide sequence ID" value="XM_024721092.1"/>
</dbReference>
<evidence type="ECO:0000313" key="4">
    <source>
        <dbReference type="Proteomes" id="UP000054928"/>
    </source>
</evidence>
<dbReference type="GeneID" id="36402653"/>
<keyword evidence="2" id="KW-0732">Signal</keyword>
<dbReference type="Proteomes" id="UP000054928">
    <property type="component" value="Unassembled WGS sequence"/>
</dbReference>
<feature type="region of interest" description="Disordered" evidence="1">
    <location>
        <begin position="88"/>
        <end position="107"/>
    </location>
</feature>
<dbReference type="AlphaFoldDB" id="A0A0P1B6I4"/>
<evidence type="ECO:0000256" key="1">
    <source>
        <dbReference type="SAM" id="MobiDB-lite"/>
    </source>
</evidence>
<proteinExistence type="predicted"/>
<keyword evidence="4" id="KW-1185">Reference proteome</keyword>
<organism evidence="3 4">
    <name type="scientific">Plasmopara halstedii</name>
    <name type="common">Downy mildew of sunflower</name>
    <dbReference type="NCBI Taxonomy" id="4781"/>
    <lineage>
        <taxon>Eukaryota</taxon>
        <taxon>Sar</taxon>
        <taxon>Stramenopiles</taxon>
        <taxon>Oomycota</taxon>
        <taxon>Peronosporomycetes</taxon>
        <taxon>Peronosporales</taxon>
        <taxon>Peronosporaceae</taxon>
        <taxon>Plasmopara</taxon>
    </lineage>
</organism>
<reference evidence="4" key="1">
    <citation type="submission" date="2014-09" db="EMBL/GenBank/DDBJ databases">
        <authorList>
            <person name="Sharma Rahul"/>
            <person name="Thines Marco"/>
        </authorList>
    </citation>
    <scope>NUCLEOTIDE SEQUENCE [LARGE SCALE GENOMIC DNA]</scope>
</reference>
<name>A0A0P1B6I4_PLAHL</name>
<feature type="chain" id="PRO_5006059224" evidence="2">
    <location>
        <begin position="25"/>
        <end position="107"/>
    </location>
</feature>
<sequence length="107" mass="11371">MTLGRYTIIAAAVALCANVKSANATDDFNVLHGQPTIPAALNAEDAARAITTRLLRGSNKTAKSKTAFDEILEERGIYPSELARSHQVAISSGGGGKTHDHRKQLLD</sequence>
<dbReference type="EMBL" id="CCYD01003101">
    <property type="protein sequence ID" value="CEG49857.1"/>
    <property type="molecule type" value="Genomic_DNA"/>
</dbReference>
<evidence type="ECO:0000313" key="3">
    <source>
        <dbReference type="EMBL" id="CEG49857.1"/>
    </source>
</evidence>
<evidence type="ECO:0000256" key="2">
    <source>
        <dbReference type="SAM" id="SignalP"/>
    </source>
</evidence>
<feature type="signal peptide" evidence="2">
    <location>
        <begin position="1"/>
        <end position="24"/>
    </location>
</feature>